<organism evidence="1 2">
    <name type="scientific">Gigaspora rosea</name>
    <dbReference type="NCBI Taxonomy" id="44941"/>
    <lineage>
        <taxon>Eukaryota</taxon>
        <taxon>Fungi</taxon>
        <taxon>Fungi incertae sedis</taxon>
        <taxon>Mucoromycota</taxon>
        <taxon>Glomeromycotina</taxon>
        <taxon>Glomeromycetes</taxon>
        <taxon>Diversisporales</taxon>
        <taxon>Gigasporaceae</taxon>
        <taxon>Gigaspora</taxon>
    </lineage>
</organism>
<proteinExistence type="predicted"/>
<name>A0A397UDW6_9GLOM</name>
<evidence type="ECO:0000313" key="2">
    <source>
        <dbReference type="Proteomes" id="UP000266673"/>
    </source>
</evidence>
<dbReference type="SUPFAM" id="SSF56112">
    <property type="entry name" value="Protein kinase-like (PK-like)"/>
    <property type="match status" value="1"/>
</dbReference>
<comment type="caution">
    <text evidence="1">The sequence shown here is derived from an EMBL/GenBank/DDBJ whole genome shotgun (WGS) entry which is preliminary data.</text>
</comment>
<dbReference type="InterPro" id="IPR011009">
    <property type="entry name" value="Kinase-like_dom_sf"/>
</dbReference>
<dbReference type="AlphaFoldDB" id="A0A397UDW6"/>
<dbReference type="EMBL" id="QKWP01001685">
    <property type="protein sequence ID" value="RIB07267.1"/>
    <property type="molecule type" value="Genomic_DNA"/>
</dbReference>
<reference evidence="1 2" key="1">
    <citation type="submission" date="2018-06" db="EMBL/GenBank/DDBJ databases">
        <title>Comparative genomics reveals the genomic features of Rhizophagus irregularis, R. cerebriforme, R. diaphanum and Gigaspora rosea, and their symbiotic lifestyle signature.</title>
        <authorList>
            <person name="Morin E."/>
            <person name="San Clemente H."/>
            <person name="Chen E.C.H."/>
            <person name="De La Providencia I."/>
            <person name="Hainaut M."/>
            <person name="Kuo A."/>
            <person name="Kohler A."/>
            <person name="Murat C."/>
            <person name="Tang N."/>
            <person name="Roy S."/>
            <person name="Loubradou J."/>
            <person name="Henrissat B."/>
            <person name="Grigoriev I.V."/>
            <person name="Corradi N."/>
            <person name="Roux C."/>
            <person name="Martin F.M."/>
        </authorList>
    </citation>
    <scope>NUCLEOTIDE SEQUENCE [LARGE SCALE GENOMIC DNA]</scope>
    <source>
        <strain evidence="1 2">DAOM 194757</strain>
    </source>
</reference>
<gene>
    <name evidence="1" type="ORF">C2G38_2214951</name>
</gene>
<keyword evidence="2" id="KW-1185">Reference proteome</keyword>
<protein>
    <recommendedName>
        <fullName evidence="3">Protein kinase domain-containing protein</fullName>
    </recommendedName>
</protein>
<sequence length="121" mass="14260">MKAAEFGNPAAMNDGKKIWVLNSNDNVVRCYRDGTGTKRKQGGFATVYYARWFDRMWYVALKVIRDLKEFIQELKNYFEIGYDNPSFLNYFGYQEIILVIRKSCESITIWNGKINLIYNMV</sequence>
<dbReference type="Proteomes" id="UP000266673">
    <property type="component" value="Unassembled WGS sequence"/>
</dbReference>
<evidence type="ECO:0008006" key="3">
    <source>
        <dbReference type="Google" id="ProtNLM"/>
    </source>
</evidence>
<accession>A0A397UDW6</accession>
<evidence type="ECO:0000313" key="1">
    <source>
        <dbReference type="EMBL" id="RIB07267.1"/>
    </source>
</evidence>